<evidence type="ECO:0000313" key="1">
    <source>
        <dbReference type="EMBL" id="PPQ31324.1"/>
    </source>
</evidence>
<dbReference type="Proteomes" id="UP000239724">
    <property type="component" value="Unassembled WGS sequence"/>
</dbReference>
<dbReference type="OrthoDB" id="9798569at2"/>
<evidence type="ECO:0000313" key="2">
    <source>
        <dbReference type="Proteomes" id="UP000239724"/>
    </source>
</evidence>
<dbReference type="PIRSF" id="PIRSF035865">
    <property type="entry name" value="UCP035865"/>
    <property type="match status" value="1"/>
</dbReference>
<dbReference type="EMBL" id="NHRY01000192">
    <property type="protein sequence ID" value="PPQ31324.1"/>
    <property type="molecule type" value="Genomic_DNA"/>
</dbReference>
<evidence type="ECO:0008006" key="3">
    <source>
        <dbReference type="Google" id="ProtNLM"/>
    </source>
</evidence>
<accession>A0A2S6N9N7</accession>
<name>A0A2S6N9N7_RHOGL</name>
<keyword evidence="2" id="KW-1185">Reference proteome</keyword>
<proteinExistence type="predicted"/>
<dbReference type="AlphaFoldDB" id="A0A2S6N9N7"/>
<dbReference type="Pfam" id="PF10098">
    <property type="entry name" value="DUF2336"/>
    <property type="match status" value="1"/>
</dbReference>
<reference evidence="1 2" key="1">
    <citation type="journal article" date="2018" name="Arch. Microbiol.">
        <title>New insights into the metabolic potential of the phototrophic purple bacterium Rhodopila globiformis DSM 161(T) from its draft genome sequence and evidence for a vanadium-dependent nitrogenase.</title>
        <authorList>
            <person name="Imhoff J.F."/>
            <person name="Rahn T."/>
            <person name="Kunzel S."/>
            <person name="Neulinger S.C."/>
        </authorList>
    </citation>
    <scope>NUCLEOTIDE SEQUENCE [LARGE SCALE GENOMIC DNA]</scope>
    <source>
        <strain evidence="1 2">DSM 161</strain>
    </source>
</reference>
<organism evidence="1 2">
    <name type="scientific">Rhodopila globiformis</name>
    <name type="common">Rhodopseudomonas globiformis</name>
    <dbReference type="NCBI Taxonomy" id="1071"/>
    <lineage>
        <taxon>Bacteria</taxon>
        <taxon>Pseudomonadati</taxon>
        <taxon>Pseudomonadota</taxon>
        <taxon>Alphaproteobacteria</taxon>
        <taxon>Acetobacterales</taxon>
        <taxon>Acetobacteraceae</taxon>
        <taxon>Rhodopila</taxon>
    </lineage>
</organism>
<dbReference type="RefSeq" id="WP_104520113.1">
    <property type="nucleotide sequence ID" value="NZ_NHRY01000192.1"/>
</dbReference>
<sequence length="375" mass="39675">MAASLTSQDVARLLSEPSAETRAELADKLAAELSGSELTTAEAAVAKDIVRILARDIEAKVRASVAEGLRHSRNLPHDVALKLAEDIDQIAMPLLADSLVLTDDDLAAIVRQGSAAKQEAIAGRANLSETVSDALITHAEAPAVARLMANDSAAIAESSMTRAVTRFAGSDVVKEAMVLRPSLPPAIAERLVTLVSREWQAQLVNRHALSPAAAADIVLASREQAILHLSMGASDEGLHDMVAQMHRNRRLTPTLMLRALCSGDIAFFEAAMAAVGDVPLANAQLLIHDPSRHGLVALYRKAALPERLLGTVQAAVEVLDETGFDGNPRDLERFRARVISRVLTTVEALDAADADYLIDKLGDVLMPAGDAAAAG</sequence>
<comment type="caution">
    <text evidence="1">The sequence shown here is derived from an EMBL/GenBank/DDBJ whole genome shotgun (WGS) entry which is preliminary data.</text>
</comment>
<dbReference type="InterPro" id="IPR019285">
    <property type="entry name" value="DUF2336"/>
</dbReference>
<gene>
    <name evidence="1" type="ORF">CCS01_17500</name>
</gene>
<protein>
    <recommendedName>
        <fullName evidence="3">DUF2336 domain-containing protein</fullName>
    </recommendedName>
</protein>
<dbReference type="InterPro" id="IPR014598">
    <property type="entry name" value="UCP035865"/>
</dbReference>